<accession>A0A176YGU9</accession>
<proteinExistence type="predicted"/>
<evidence type="ECO:0000313" key="1">
    <source>
        <dbReference type="EMBL" id="OAF05420.1"/>
    </source>
</evidence>
<dbReference type="Proteomes" id="UP000076959">
    <property type="component" value="Unassembled WGS sequence"/>
</dbReference>
<dbReference type="STRING" id="1505087.AYJ54_00505"/>
<comment type="caution">
    <text evidence="1">The sequence shown here is derived from an EMBL/GenBank/DDBJ whole genome shotgun (WGS) entry which is preliminary data.</text>
</comment>
<dbReference type="EMBL" id="LUUB01000079">
    <property type="protein sequence ID" value="OAF05420.1"/>
    <property type="molecule type" value="Genomic_DNA"/>
</dbReference>
<sequence>MNKLPPDAQERIFCAALQGICANQYFFSSSMQASPAAAVEFAQSVVARFQESGASFSPPPHVRQPDQV</sequence>
<organism evidence="1 2">
    <name type="scientific">Bradyrhizobium centrolobii</name>
    <dbReference type="NCBI Taxonomy" id="1505087"/>
    <lineage>
        <taxon>Bacteria</taxon>
        <taxon>Pseudomonadati</taxon>
        <taxon>Pseudomonadota</taxon>
        <taxon>Alphaproteobacteria</taxon>
        <taxon>Hyphomicrobiales</taxon>
        <taxon>Nitrobacteraceae</taxon>
        <taxon>Bradyrhizobium</taxon>
    </lineage>
</organism>
<evidence type="ECO:0000313" key="2">
    <source>
        <dbReference type="Proteomes" id="UP000076959"/>
    </source>
</evidence>
<gene>
    <name evidence="1" type="ORF">AYJ54_00505</name>
</gene>
<dbReference type="AlphaFoldDB" id="A0A176YGU9"/>
<reference evidence="1 2" key="1">
    <citation type="submission" date="2016-03" db="EMBL/GenBank/DDBJ databases">
        <title>Draft Genome Sequence of the Strain BR 10245 (Bradyrhizobium sp.) isolated from nodules of Centrolobium paraense.</title>
        <authorList>
            <person name="Simoes-Araujo J.L.Sr."/>
            <person name="Barauna A.C."/>
            <person name="Silva K."/>
            <person name="Zilli J.E."/>
        </authorList>
    </citation>
    <scope>NUCLEOTIDE SEQUENCE [LARGE SCALE GENOMIC DNA]</scope>
    <source>
        <strain evidence="1 2">BR 10245</strain>
    </source>
</reference>
<name>A0A176YGU9_9BRAD</name>
<protein>
    <submittedName>
        <fullName evidence="1">Uncharacterized protein</fullName>
    </submittedName>
</protein>
<keyword evidence="2" id="KW-1185">Reference proteome</keyword>